<dbReference type="AlphaFoldDB" id="A0A8S3H2Q4"/>
<evidence type="ECO:0000313" key="6">
    <source>
        <dbReference type="Proteomes" id="UP000676336"/>
    </source>
</evidence>
<dbReference type="InterPro" id="IPR002110">
    <property type="entry name" value="Ankyrin_rpt"/>
</dbReference>
<dbReference type="SUPFAM" id="SSF48403">
    <property type="entry name" value="Ankyrin repeat"/>
    <property type="match status" value="1"/>
</dbReference>
<dbReference type="SMART" id="SM00248">
    <property type="entry name" value="ANK"/>
    <property type="match status" value="3"/>
</dbReference>
<dbReference type="Gene3D" id="1.25.40.20">
    <property type="entry name" value="Ankyrin repeat-containing domain"/>
    <property type="match status" value="1"/>
</dbReference>
<dbReference type="GO" id="GO:0045087">
    <property type="term" value="P:innate immune response"/>
    <property type="evidence" value="ECO:0007669"/>
    <property type="project" value="TreeGrafter"/>
</dbReference>
<dbReference type="EMBL" id="CAJOBI010315001">
    <property type="protein sequence ID" value="CAF5175346.1"/>
    <property type="molecule type" value="Genomic_DNA"/>
</dbReference>
<keyword evidence="2 3" id="KW-0040">ANK repeat</keyword>
<feature type="compositionally biased region" description="Acidic residues" evidence="4">
    <location>
        <begin position="50"/>
        <end position="71"/>
    </location>
</feature>
<dbReference type="InterPro" id="IPR036770">
    <property type="entry name" value="Ankyrin_rpt-contain_sf"/>
</dbReference>
<feature type="repeat" description="ANK" evidence="3">
    <location>
        <begin position="240"/>
        <end position="272"/>
    </location>
</feature>
<dbReference type="Proteomes" id="UP000676336">
    <property type="component" value="Unassembled WGS sequence"/>
</dbReference>
<organism evidence="5 6">
    <name type="scientific">Rotaria magnacalcarata</name>
    <dbReference type="NCBI Taxonomy" id="392030"/>
    <lineage>
        <taxon>Eukaryota</taxon>
        <taxon>Metazoa</taxon>
        <taxon>Spiralia</taxon>
        <taxon>Gnathifera</taxon>
        <taxon>Rotifera</taxon>
        <taxon>Eurotatoria</taxon>
        <taxon>Bdelloidea</taxon>
        <taxon>Philodinida</taxon>
        <taxon>Philodinidae</taxon>
        <taxon>Rotaria</taxon>
    </lineage>
</organism>
<reference evidence="5" key="1">
    <citation type="submission" date="2021-02" db="EMBL/GenBank/DDBJ databases">
        <authorList>
            <person name="Nowell W R."/>
        </authorList>
    </citation>
    <scope>NUCLEOTIDE SEQUENCE</scope>
</reference>
<proteinExistence type="predicted"/>
<evidence type="ECO:0000256" key="3">
    <source>
        <dbReference type="PROSITE-ProRule" id="PRU00023"/>
    </source>
</evidence>
<dbReference type="Pfam" id="PF12796">
    <property type="entry name" value="Ank_2"/>
    <property type="match status" value="1"/>
</dbReference>
<feature type="region of interest" description="Disordered" evidence="4">
    <location>
        <begin position="44"/>
        <end position="83"/>
    </location>
</feature>
<feature type="region of interest" description="Disordered" evidence="4">
    <location>
        <begin position="1"/>
        <end position="23"/>
    </location>
</feature>
<dbReference type="PANTHER" id="PTHR23206:SF8">
    <property type="entry name" value="ANKYRIN REPEAT AND KH DOMAIN-CONTAINING 1"/>
    <property type="match status" value="1"/>
</dbReference>
<feature type="compositionally biased region" description="Polar residues" evidence="4">
    <location>
        <begin position="1"/>
        <end position="12"/>
    </location>
</feature>
<sequence>MKSTSRTSSIADQTVKHNSKQDLSTDLTDVSIISVGLSRYQHHNHRMLTDDEEDIEDETSDDEDGDDDDEIPSPFISHSHLSLNNNNNDDIDIGPIDPDTQAKLAAILEATGITNSPIPEDFWRDQQVVRLLTSSVTNNFNGLHEIANALSPSTLSSQNEKKSKLANKDSGVLLRACVNNDLHTVEKILQTKNIKEYLHDINEDGDSILSLACSNGYTDLVELILRTIPDIAVDDRGNKQDCTPLMEGCNAGHFDIVELLIKNKANVNIQSTSGNTALHYAAGGVRENKKRNEILLLL</sequence>
<evidence type="ECO:0000313" key="5">
    <source>
        <dbReference type="EMBL" id="CAF5175346.1"/>
    </source>
</evidence>
<dbReference type="PANTHER" id="PTHR23206">
    <property type="entry name" value="MASK PROTEIN"/>
    <property type="match status" value="1"/>
</dbReference>
<dbReference type="GO" id="GO:0005737">
    <property type="term" value="C:cytoplasm"/>
    <property type="evidence" value="ECO:0007669"/>
    <property type="project" value="TreeGrafter"/>
</dbReference>
<name>A0A8S3H2Q4_9BILA</name>
<gene>
    <name evidence="5" type="ORF">SMN809_LOCUS67248</name>
</gene>
<feature type="repeat" description="ANK" evidence="3">
    <location>
        <begin position="204"/>
        <end position="236"/>
    </location>
</feature>
<comment type="caution">
    <text evidence="5">The sequence shown here is derived from an EMBL/GenBank/DDBJ whole genome shotgun (WGS) entry which is preliminary data.</text>
</comment>
<evidence type="ECO:0000256" key="2">
    <source>
        <dbReference type="ARBA" id="ARBA00023043"/>
    </source>
</evidence>
<keyword evidence="1" id="KW-0677">Repeat</keyword>
<evidence type="ECO:0000256" key="4">
    <source>
        <dbReference type="SAM" id="MobiDB-lite"/>
    </source>
</evidence>
<evidence type="ECO:0000256" key="1">
    <source>
        <dbReference type="ARBA" id="ARBA00022737"/>
    </source>
</evidence>
<dbReference type="InterPro" id="IPR051631">
    <property type="entry name" value="Ankyrin-KH/SAM_domain"/>
</dbReference>
<dbReference type="PROSITE" id="PS50088">
    <property type="entry name" value="ANK_REPEAT"/>
    <property type="match status" value="2"/>
</dbReference>
<protein>
    <submittedName>
        <fullName evidence="5">Uncharacterized protein</fullName>
    </submittedName>
</protein>
<dbReference type="PROSITE" id="PS50297">
    <property type="entry name" value="ANK_REP_REGION"/>
    <property type="match status" value="1"/>
</dbReference>
<accession>A0A8S3H2Q4</accession>